<name>A0ABW1CAN4_9ACTN</name>
<evidence type="ECO:0000256" key="1">
    <source>
        <dbReference type="SAM" id="MobiDB-lite"/>
    </source>
</evidence>
<accession>A0ABW1CAN4</accession>
<reference evidence="3" key="1">
    <citation type="journal article" date="2019" name="Int. J. Syst. Evol. Microbiol.">
        <title>The Global Catalogue of Microorganisms (GCM) 10K type strain sequencing project: providing services to taxonomists for standard genome sequencing and annotation.</title>
        <authorList>
            <consortium name="The Broad Institute Genomics Platform"/>
            <consortium name="The Broad Institute Genome Sequencing Center for Infectious Disease"/>
            <person name="Wu L."/>
            <person name="Ma J."/>
        </authorList>
    </citation>
    <scope>NUCLEOTIDE SEQUENCE [LARGE SCALE GENOMIC DNA]</scope>
    <source>
        <strain evidence="3">CCUG 53903</strain>
    </source>
</reference>
<organism evidence="2 3">
    <name type="scientific">Nonomuraea insulae</name>
    <dbReference type="NCBI Taxonomy" id="1616787"/>
    <lineage>
        <taxon>Bacteria</taxon>
        <taxon>Bacillati</taxon>
        <taxon>Actinomycetota</taxon>
        <taxon>Actinomycetes</taxon>
        <taxon>Streptosporangiales</taxon>
        <taxon>Streptosporangiaceae</taxon>
        <taxon>Nonomuraea</taxon>
    </lineage>
</organism>
<dbReference type="Proteomes" id="UP001596058">
    <property type="component" value="Unassembled WGS sequence"/>
</dbReference>
<keyword evidence="3" id="KW-1185">Reference proteome</keyword>
<dbReference type="RefSeq" id="WP_379512286.1">
    <property type="nucleotide sequence ID" value="NZ_JBHSPA010000005.1"/>
</dbReference>
<comment type="caution">
    <text evidence="2">The sequence shown here is derived from an EMBL/GenBank/DDBJ whole genome shotgun (WGS) entry which is preliminary data.</text>
</comment>
<feature type="region of interest" description="Disordered" evidence="1">
    <location>
        <begin position="145"/>
        <end position="169"/>
    </location>
</feature>
<evidence type="ECO:0000313" key="3">
    <source>
        <dbReference type="Proteomes" id="UP001596058"/>
    </source>
</evidence>
<proteinExistence type="predicted"/>
<gene>
    <name evidence="2" type="ORF">ACFPZ3_02620</name>
</gene>
<evidence type="ECO:0000313" key="2">
    <source>
        <dbReference type="EMBL" id="MFC5822740.1"/>
    </source>
</evidence>
<dbReference type="EMBL" id="JBHSPA010000005">
    <property type="protein sequence ID" value="MFC5822740.1"/>
    <property type="molecule type" value="Genomic_DNA"/>
</dbReference>
<protein>
    <submittedName>
        <fullName evidence="2">Uncharacterized protein</fullName>
    </submittedName>
</protein>
<sequence>MVIAVGTGMVPLTETDGAAAAPDAVTGVEAGVPLGVIVADAATVLFAVMLEIASNGVGVPLADVVAGSTSHVTVTRAFGVIAAAGVLSSMRNGTVCVVDPPVQVYTASTGAAAIAATTGIEPKIPAPRTAIADVLRATRRRAFDVSTSSSNSAQYQQSCQTSSRGSRLG</sequence>